<comment type="similarity">
    <text evidence="3">Belongs to the TmcAL family.</text>
</comment>
<dbReference type="AlphaFoldDB" id="U1X3P5"/>
<evidence type="ECO:0000256" key="2">
    <source>
        <dbReference type="ARBA" id="ARBA00022694"/>
    </source>
</evidence>
<dbReference type="InterPro" id="IPR014729">
    <property type="entry name" value="Rossmann-like_a/b/a_fold"/>
</dbReference>
<feature type="binding site" evidence="3">
    <location>
        <position position="203"/>
    </location>
    <ligand>
        <name>ATP</name>
        <dbReference type="ChEBI" id="CHEBI:30616"/>
    </ligand>
</feature>
<dbReference type="Proteomes" id="UP000016511">
    <property type="component" value="Unassembled WGS sequence"/>
</dbReference>
<dbReference type="InterPro" id="IPR008513">
    <property type="entry name" value="tRNA(Met)_cyd_acetate_ligase"/>
</dbReference>
<dbReference type="GO" id="GO:0005524">
    <property type="term" value="F:ATP binding"/>
    <property type="evidence" value="ECO:0007669"/>
    <property type="project" value="UniProtKB-KW"/>
</dbReference>
<accession>U1X3P5</accession>
<dbReference type="EMBL" id="AWSJ01000162">
    <property type="protein sequence ID" value="ERI09163.1"/>
    <property type="molecule type" value="Genomic_DNA"/>
</dbReference>
<keyword evidence="3" id="KW-0694">RNA-binding</keyword>
<keyword evidence="3" id="KW-0067">ATP-binding</keyword>
<feature type="binding site" evidence="3">
    <location>
        <begin position="18"/>
        <end position="31"/>
    </location>
    <ligand>
        <name>ATP</name>
        <dbReference type="ChEBI" id="CHEBI:30616"/>
    </ligand>
</feature>
<keyword evidence="5" id="KW-1185">Reference proteome</keyword>
<feature type="binding site" evidence="3">
    <location>
        <position position="178"/>
    </location>
    <ligand>
        <name>ATP</name>
        <dbReference type="ChEBI" id="CHEBI:30616"/>
    </ligand>
</feature>
<gene>
    <name evidence="3" type="primary">tmcAL</name>
    <name evidence="4" type="ORF">HMPREF0083_02678</name>
</gene>
<dbReference type="GO" id="GO:0006400">
    <property type="term" value="P:tRNA modification"/>
    <property type="evidence" value="ECO:0007669"/>
    <property type="project" value="UniProtKB-UniRule"/>
</dbReference>
<dbReference type="SUPFAM" id="SSF52374">
    <property type="entry name" value="Nucleotidylyl transferase"/>
    <property type="match status" value="1"/>
</dbReference>
<dbReference type="Pfam" id="PF05636">
    <property type="entry name" value="HIGH_NTase1"/>
    <property type="match status" value="1"/>
</dbReference>
<keyword evidence="3" id="KW-0820">tRNA-binding</keyword>
<dbReference type="PANTHER" id="PTHR37825">
    <property type="entry name" value="TRNA(MET) CYTIDINE ACETATE LIGASE"/>
    <property type="match status" value="1"/>
</dbReference>
<evidence type="ECO:0000256" key="1">
    <source>
        <dbReference type="ARBA" id="ARBA00022598"/>
    </source>
</evidence>
<keyword evidence="3" id="KW-0547">Nucleotide-binding</keyword>
<organism evidence="4 5">
    <name type="scientific">Aneurinibacillus aneurinilyticus ATCC 12856</name>
    <dbReference type="NCBI Taxonomy" id="649747"/>
    <lineage>
        <taxon>Bacteria</taxon>
        <taxon>Bacillati</taxon>
        <taxon>Bacillota</taxon>
        <taxon>Bacilli</taxon>
        <taxon>Bacillales</taxon>
        <taxon>Paenibacillaceae</taxon>
        <taxon>Aneurinibacillus group</taxon>
        <taxon>Aneurinibacillus</taxon>
    </lineage>
</organism>
<dbReference type="STRING" id="649747.HMPREF0083_02678"/>
<comment type="function">
    <text evidence="3">Catalyzes the formation of N(4)-acetylcytidine (ac(4)C) at the wobble position of elongator tRNA(Met), using acetate and ATP as substrates. First activates an acetate ion to form acetyladenylate (Ac-AMP) and then transfers the acetyl group to tRNA to form ac(4)C34.</text>
</comment>
<protein>
    <recommendedName>
        <fullName evidence="3">tRNA(Met) cytidine acetate ligase</fullName>
        <ecNumber evidence="3">6.3.4.-</ecNumber>
    </recommendedName>
</protein>
<dbReference type="EC" id="6.3.4.-" evidence="3"/>
<dbReference type="Gene3D" id="3.40.50.620">
    <property type="entry name" value="HUPs"/>
    <property type="match status" value="1"/>
</dbReference>
<dbReference type="HOGENOM" id="CLU_038915_0_2_9"/>
<comment type="caution">
    <text evidence="3">Lacks conserved residue(s) required for the propagation of feature annotation.</text>
</comment>
<dbReference type="HAMAP" id="MF_01539">
    <property type="entry name" value="TmcAL"/>
    <property type="match status" value="1"/>
</dbReference>
<evidence type="ECO:0000313" key="4">
    <source>
        <dbReference type="EMBL" id="ERI09163.1"/>
    </source>
</evidence>
<feature type="binding site" evidence="3">
    <location>
        <position position="113"/>
    </location>
    <ligand>
        <name>ATP</name>
        <dbReference type="ChEBI" id="CHEBI:30616"/>
    </ligand>
</feature>
<dbReference type="GO" id="GO:0016879">
    <property type="term" value="F:ligase activity, forming carbon-nitrogen bonds"/>
    <property type="evidence" value="ECO:0007669"/>
    <property type="project" value="UniProtKB-UniRule"/>
</dbReference>
<proteinExistence type="inferred from homology"/>
<keyword evidence="1 3" id="KW-0436">Ligase</keyword>
<dbReference type="PATRIC" id="fig|649747.3.peg.2420"/>
<dbReference type="GO" id="GO:0005737">
    <property type="term" value="C:cytoplasm"/>
    <property type="evidence" value="ECO:0007669"/>
    <property type="project" value="UniProtKB-SubCell"/>
</dbReference>
<comment type="subcellular location">
    <subcellularLocation>
        <location evidence="3">Cytoplasm</location>
    </subcellularLocation>
</comment>
<keyword evidence="2 3" id="KW-0819">tRNA processing</keyword>
<reference evidence="4 5" key="1">
    <citation type="submission" date="2013-08" db="EMBL/GenBank/DDBJ databases">
        <authorList>
            <person name="Weinstock G."/>
            <person name="Sodergren E."/>
            <person name="Wylie T."/>
            <person name="Fulton L."/>
            <person name="Fulton R."/>
            <person name="Fronick C."/>
            <person name="O'Laughlin M."/>
            <person name="Godfrey J."/>
            <person name="Miner T."/>
            <person name="Herter B."/>
            <person name="Appelbaum E."/>
            <person name="Cordes M."/>
            <person name="Lek S."/>
            <person name="Wollam A."/>
            <person name="Pepin K.H."/>
            <person name="Palsikar V.B."/>
            <person name="Mitreva M."/>
            <person name="Wilson R.K."/>
        </authorList>
    </citation>
    <scope>NUCLEOTIDE SEQUENCE [LARGE SCALE GENOMIC DNA]</scope>
    <source>
        <strain evidence="4 5">ATCC 12856</strain>
    </source>
</reference>
<dbReference type="GO" id="GO:0000049">
    <property type="term" value="F:tRNA binding"/>
    <property type="evidence" value="ECO:0007669"/>
    <property type="project" value="UniProtKB-KW"/>
</dbReference>
<evidence type="ECO:0000313" key="5">
    <source>
        <dbReference type="Proteomes" id="UP000016511"/>
    </source>
</evidence>
<dbReference type="PANTHER" id="PTHR37825:SF1">
    <property type="entry name" value="TRNA(MET) CYTIDINE ACETATE LIGASE"/>
    <property type="match status" value="1"/>
</dbReference>
<evidence type="ECO:0000256" key="3">
    <source>
        <dbReference type="HAMAP-Rule" id="MF_01539"/>
    </source>
</evidence>
<sequence length="425" mass="47868">METNQSQRKNHMKTVGIVVEYNPLHNGHTYHFTEAKKQTASDAVVAVMSGHFLQRGEPAIVNKWARAEMALHMGVDLVLEIPFVYATQNAEQFAFGSIATLHATGIVDEVCFGSESGDIAWIEKLAAVLAEEPLAFQEALHKGLAQGWSYPAAYGAAIQALFPSPAADALQDYAAEPNNILGLNYCLALHRLQSPMRPTTIKRQKAGYHQETVTDQHIASATALRKLIVDHANDGLHTIRPYVPPSTFEILQAEKTAGRFPLTWERFYPYLQHQLLTRWPGELTAIHEMNEGIEHRILQALPRSTSFDDLVETVKTKRYTWARIQRLLLYSMLNLTRSKMAAINVKQGPAYIRVLGFNRTGQHLLKRMKKTSSLPVITRIAKDKHPMLMLDVQAGALYALGLPETLRQNEMQREYWQPPLHLDHA</sequence>
<dbReference type="NCBIfam" id="NF010191">
    <property type="entry name" value="PRK13670.1"/>
    <property type="match status" value="1"/>
</dbReference>
<dbReference type="eggNOG" id="COG1323">
    <property type="taxonomic scope" value="Bacteria"/>
</dbReference>
<keyword evidence="3" id="KW-0963">Cytoplasm</keyword>
<name>U1X3P5_ANEAE</name>
<comment type="caution">
    <text evidence="4">The sequence shown here is derived from an EMBL/GenBank/DDBJ whole genome shotgun (WGS) entry which is preliminary data.</text>
</comment>
<comment type="catalytic activity">
    <reaction evidence="3">
        <text>cytidine(34) in elongator tRNA(Met) + acetate + ATP = N(4)-acetylcytidine(34) in elongator tRNA(Met) + AMP + diphosphate</text>
        <dbReference type="Rhea" id="RHEA:58144"/>
        <dbReference type="Rhea" id="RHEA-COMP:10693"/>
        <dbReference type="Rhea" id="RHEA-COMP:10694"/>
        <dbReference type="ChEBI" id="CHEBI:30089"/>
        <dbReference type="ChEBI" id="CHEBI:30616"/>
        <dbReference type="ChEBI" id="CHEBI:33019"/>
        <dbReference type="ChEBI" id="CHEBI:74900"/>
        <dbReference type="ChEBI" id="CHEBI:82748"/>
        <dbReference type="ChEBI" id="CHEBI:456215"/>
    </reaction>
</comment>